<dbReference type="InterPro" id="IPR012677">
    <property type="entry name" value="Nucleotide-bd_a/b_plait_sf"/>
</dbReference>
<feature type="compositionally biased region" description="Basic residues" evidence="3">
    <location>
        <begin position="320"/>
        <end position="331"/>
    </location>
</feature>
<keyword evidence="1 2" id="KW-0694">RNA-binding</keyword>
<dbReference type="PROSITE" id="PS50102">
    <property type="entry name" value="RRM"/>
    <property type="match status" value="2"/>
</dbReference>
<feature type="region of interest" description="Disordered" evidence="3">
    <location>
        <begin position="86"/>
        <end position="105"/>
    </location>
</feature>
<dbReference type="PANTHER" id="PTHR23236">
    <property type="entry name" value="EUKARYOTIC TRANSLATION INITIATION FACTOR 4B/4H"/>
    <property type="match status" value="1"/>
</dbReference>
<sequence>MSKRKEQPVAVAPVSPSPSPESAADNKRKRKEADVPDDDKLEIDVSLPEPPSKKAKRAEKKKSKTKKPSTTPTDAVAKPIVVAAGEDNADPESLGLKPDASTTAPTRSEYGIWIGNLPWVATKDSLRQFLNDEGKVWEREIVRVHMPAPMIDRSDTRVNKPQNKGFAYVDFTTQEVLDRALALSEKLMTGRRVLIKNAKSFEGRPDKTAAAAKTAGADGEVKGGFVSKKEPAKRIFVGNLNFDVTQEDLLEHFGQAGEIEDIHMATFEDSGKCKGFAWVRFKEIEGAEAAVRGFVYKTLDGDEDVEDDEAGGSSADDGKKKPKAKKHKQHLNRMQGRELRREFAEDAQTRYKKRYGKKDEADGAPAGRDRRDPSSSGAASVGAPNWTPGYDGDGGKKRHEKDQRRKERRKRHEKLDARTVAPGQALANAPRSSSAIVAGQGKKVTFD</sequence>
<evidence type="ECO:0000256" key="1">
    <source>
        <dbReference type="ARBA" id="ARBA00022884"/>
    </source>
</evidence>
<accession>A0AAV9JAN7</accession>
<keyword evidence="6" id="KW-1185">Reference proteome</keyword>
<feature type="compositionally biased region" description="Basic and acidic residues" evidence="3">
    <location>
        <begin position="357"/>
        <end position="373"/>
    </location>
</feature>
<feature type="compositionally biased region" description="Basic and acidic residues" evidence="3">
    <location>
        <begin position="335"/>
        <end position="349"/>
    </location>
</feature>
<dbReference type="SUPFAM" id="SSF54928">
    <property type="entry name" value="RNA-binding domain, RBD"/>
    <property type="match status" value="1"/>
</dbReference>
<organism evidence="5 6">
    <name type="scientific">Oleoguttula mirabilis</name>
    <dbReference type="NCBI Taxonomy" id="1507867"/>
    <lineage>
        <taxon>Eukaryota</taxon>
        <taxon>Fungi</taxon>
        <taxon>Dikarya</taxon>
        <taxon>Ascomycota</taxon>
        <taxon>Pezizomycotina</taxon>
        <taxon>Dothideomycetes</taxon>
        <taxon>Dothideomycetidae</taxon>
        <taxon>Mycosphaerellales</taxon>
        <taxon>Teratosphaeriaceae</taxon>
        <taxon>Oleoguttula</taxon>
    </lineage>
</organism>
<dbReference type="AlphaFoldDB" id="A0AAV9JAN7"/>
<evidence type="ECO:0000313" key="5">
    <source>
        <dbReference type="EMBL" id="KAK4541462.1"/>
    </source>
</evidence>
<dbReference type="InterPro" id="IPR000504">
    <property type="entry name" value="RRM_dom"/>
</dbReference>
<dbReference type="Proteomes" id="UP001324427">
    <property type="component" value="Unassembled WGS sequence"/>
</dbReference>
<feature type="region of interest" description="Disordered" evidence="3">
    <location>
        <begin position="303"/>
        <end position="447"/>
    </location>
</feature>
<evidence type="ECO:0000259" key="4">
    <source>
        <dbReference type="PROSITE" id="PS50102"/>
    </source>
</evidence>
<dbReference type="SMART" id="SM00360">
    <property type="entry name" value="RRM"/>
    <property type="match status" value="2"/>
</dbReference>
<reference evidence="5 6" key="1">
    <citation type="submission" date="2021-11" db="EMBL/GenBank/DDBJ databases">
        <title>Black yeast isolated from Biological Soil Crust.</title>
        <authorList>
            <person name="Kurbessoian T."/>
        </authorList>
    </citation>
    <scope>NUCLEOTIDE SEQUENCE [LARGE SCALE GENOMIC DNA]</scope>
    <source>
        <strain evidence="5 6">CCFEE 5522</strain>
    </source>
</reference>
<gene>
    <name evidence="5" type="ORF">LTR36_007908</name>
</gene>
<feature type="domain" description="RRM" evidence="4">
    <location>
        <begin position="110"/>
        <end position="200"/>
    </location>
</feature>
<feature type="compositionally biased region" description="Low complexity" evidence="3">
    <location>
        <begin position="374"/>
        <end position="383"/>
    </location>
</feature>
<dbReference type="Pfam" id="PF00076">
    <property type="entry name" value="RRM_1"/>
    <property type="match status" value="1"/>
</dbReference>
<dbReference type="GO" id="GO:0005730">
    <property type="term" value="C:nucleolus"/>
    <property type="evidence" value="ECO:0007669"/>
    <property type="project" value="TreeGrafter"/>
</dbReference>
<evidence type="ECO:0000256" key="2">
    <source>
        <dbReference type="PROSITE-ProRule" id="PRU00176"/>
    </source>
</evidence>
<name>A0AAV9JAN7_9PEZI</name>
<protein>
    <recommendedName>
        <fullName evidence="4">RRM domain-containing protein</fullName>
    </recommendedName>
</protein>
<dbReference type="EMBL" id="JAVFHQ010000052">
    <property type="protein sequence ID" value="KAK4541462.1"/>
    <property type="molecule type" value="Genomic_DNA"/>
</dbReference>
<dbReference type="InterPro" id="IPR035979">
    <property type="entry name" value="RBD_domain_sf"/>
</dbReference>
<comment type="caution">
    <text evidence="5">The sequence shown here is derived from an EMBL/GenBank/DDBJ whole genome shotgun (WGS) entry which is preliminary data.</text>
</comment>
<evidence type="ECO:0000313" key="6">
    <source>
        <dbReference type="Proteomes" id="UP001324427"/>
    </source>
</evidence>
<proteinExistence type="predicted"/>
<feature type="region of interest" description="Disordered" evidence="3">
    <location>
        <begin position="1"/>
        <end position="79"/>
    </location>
</feature>
<dbReference type="PANTHER" id="PTHR23236:SF95">
    <property type="entry name" value="NUCLEOLAR PROTEIN 13"/>
    <property type="match status" value="1"/>
</dbReference>
<feature type="domain" description="RRM" evidence="4">
    <location>
        <begin position="233"/>
        <end position="346"/>
    </location>
</feature>
<evidence type="ECO:0000256" key="3">
    <source>
        <dbReference type="SAM" id="MobiDB-lite"/>
    </source>
</evidence>
<feature type="compositionally biased region" description="Basic residues" evidence="3">
    <location>
        <begin position="53"/>
        <end position="67"/>
    </location>
</feature>
<dbReference type="Gene3D" id="3.30.70.330">
    <property type="match status" value="2"/>
</dbReference>
<dbReference type="GO" id="GO:0003723">
    <property type="term" value="F:RNA binding"/>
    <property type="evidence" value="ECO:0007669"/>
    <property type="project" value="UniProtKB-UniRule"/>
</dbReference>